<sequence length="117" mass="13093">MSNGINWDRYDAPDAPPQTNQPYQNQPTGYQGNMPMNNQPAQGWVERQLSSPAVKALWQRRRHTITSIFIAVVLALCIAIFGFGYTLLGAIFVAIAYVYGGWRDGNPIVYALLSKFL</sequence>
<keyword evidence="2" id="KW-0472">Membrane</keyword>
<dbReference type="Proteomes" id="UP001631949">
    <property type="component" value="Unassembled WGS sequence"/>
</dbReference>
<protein>
    <submittedName>
        <fullName evidence="3">DUF2273 domain-containing protein</fullName>
    </submittedName>
</protein>
<comment type="caution">
    <text evidence="3">The sequence shown here is derived from an EMBL/GenBank/DDBJ whole genome shotgun (WGS) entry which is preliminary data.</text>
</comment>
<evidence type="ECO:0000256" key="1">
    <source>
        <dbReference type="SAM" id="MobiDB-lite"/>
    </source>
</evidence>
<evidence type="ECO:0000256" key="2">
    <source>
        <dbReference type="SAM" id="Phobius"/>
    </source>
</evidence>
<gene>
    <name evidence="3" type="ORF">ACKQTC_06325</name>
</gene>
<organism evidence="3 4">
    <name type="scientific">Peptococcus simiae</name>
    <dbReference type="NCBI Taxonomy" id="1643805"/>
    <lineage>
        <taxon>Bacteria</taxon>
        <taxon>Bacillati</taxon>
        <taxon>Bacillota</taxon>
        <taxon>Clostridia</taxon>
        <taxon>Eubacteriales</taxon>
        <taxon>Peptococcaceae</taxon>
        <taxon>Peptococcus</taxon>
    </lineage>
</organism>
<dbReference type="RefSeq" id="WP_408977591.1">
    <property type="nucleotide sequence ID" value="NZ_JBJUVG010000008.1"/>
</dbReference>
<keyword evidence="2" id="KW-0812">Transmembrane</keyword>
<name>A0ABW9H0N7_9FIRM</name>
<feature type="compositionally biased region" description="Low complexity" evidence="1">
    <location>
        <begin position="17"/>
        <end position="28"/>
    </location>
</feature>
<feature type="transmembrane region" description="Helical" evidence="2">
    <location>
        <begin position="68"/>
        <end position="99"/>
    </location>
</feature>
<feature type="region of interest" description="Disordered" evidence="1">
    <location>
        <begin position="1"/>
        <end position="37"/>
    </location>
</feature>
<dbReference type="EMBL" id="JBJUVG010000008">
    <property type="protein sequence ID" value="MFM9413977.1"/>
    <property type="molecule type" value="Genomic_DNA"/>
</dbReference>
<keyword evidence="4" id="KW-1185">Reference proteome</keyword>
<keyword evidence="2" id="KW-1133">Transmembrane helix</keyword>
<evidence type="ECO:0000313" key="4">
    <source>
        <dbReference type="Proteomes" id="UP001631949"/>
    </source>
</evidence>
<evidence type="ECO:0000313" key="3">
    <source>
        <dbReference type="EMBL" id="MFM9413977.1"/>
    </source>
</evidence>
<reference evidence="3 4" key="1">
    <citation type="journal article" date="2016" name="Int. J. Syst. Evol. Microbiol.">
        <title>Peptococcus simiae sp. nov., isolated from rhesus macaque faeces and emended description of the genus Peptococcus.</title>
        <authorList>
            <person name="Shkoporov A.N."/>
            <person name="Efimov B.A."/>
            <person name="Kondova I."/>
            <person name="Ouwerling B."/>
            <person name="Chaplin A.V."/>
            <person name="Shcherbakova V.A."/>
            <person name="Langermans J.A.M."/>
        </authorList>
    </citation>
    <scope>NUCLEOTIDE SEQUENCE [LARGE SCALE GENOMIC DNA]</scope>
    <source>
        <strain evidence="3 4">M108</strain>
    </source>
</reference>
<accession>A0ABW9H0N7</accession>
<proteinExistence type="predicted"/>